<dbReference type="OrthoDB" id="48317at2759"/>
<dbReference type="InterPro" id="IPR013149">
    <property type="entry name" value="ADH-like_C"/>
</dbReference>
<feature type="domain" description="Enoyl reductase (ER)" evidence="3">
    <location>
        <begin position="12"/>
        <end position="325"/>
    </location>
</feature>
<keyword evidence="5" id="KW-1185">Reference proteome</keyword>
<gene>
    <name evidence="4" type="ORF">HYH03_015376</name>
</gene>
<dbReference type="EMBL" id="JAEHOE010000120">
    <property type="protein sequence ID" value="KAG2485932.1"/>
    <property type="molecule type" value="Genomic_DNA"/>
</dbReference>
<dbReference type="SMART" id="SM00829">
    <property type="entry name" value="PKS_ER"/>
    <property type="match status" value="1"/>
</dbReference>
<dbReference type="Pfam" id="PF08240">
    <property type="entry name" value="ADH_N"/>
    <property type="match status" value="1"/>
</dbReference>
<dbReference type="Gene3D" id="3.40.50.720">
    <property type="entry name" value="NAD(P)-binding Rossmann-like Domain"/>
    <property type="match status" value="1"/>
</dbReference>
<dbReference type="GO" id="GO:0005829">
    <property type="term" value="C:cytosol"/>
    <property type="evidence" value="ECO:0007669"/>
    <property type="project" value="TreeGrafter"/>
</dbReference>
<dbReference type="SUPFAM" id="SSF50129">
    <property type="entry name" value="GroES-like"/>
    <property type="match status" value="1"/>
</dbReference>
<dbReference type="AlphaFoldDB" id="A0A835XMA7"/>
<dbReference type="GO" id="GO:0070402">
    <property type="term" value="F:NADPH binding"/>
    <property type="evidence" value="ECO:0007669"/>
    <property type="project" value="TreeGrafter"/>
</dbReference>
<comment type="caution">
    <text evidence="4">The sequence shown here is derived from an EMBL/GenBank/DDBJ whole genome shotgun (WGS) entry which is preliminary data.</text>
</comment>
<dbReference type="Pfam" id="PF00107">
    <property type="entry name" value="ADH_zinc_N"/>
    <property type="match status" value="1"/>
</dbReference>
<sequence>MSMHAIQVTDVGGPEAMKLVSLPLPAQATGEDVVVKVAAAGVNFIDTYHRSGLYPVASSPFTLGVEGAGVVDSVGPQVQGLAPGDRVAFITRPPGGSYAEYAVVHASKVAPVPPGMDLDTAAAAMIQGMTATALVSRAAPVRPGEWVLVTAAAGGTGRLVAQLARAAGARVIGTASTPAKAAVAREAGCEAVVMYTEQDLAAEVLRLTGGCGAAAVFDGVGAATFDAALAAAAHLGFVVSYGNASGKVPPLDILRLSRNNVRLMRPALWDFVNTREEFRALAGETLTAVAEGRLKVLVTGRYPLSQAARAHGELQGRATTGKLLLLPGA</sequence>
<dbReference type="InterPro" id="IPR047618">
    <property type="entry name" value="QOR-like"/>
</dbReference>
<dbReference type="InterPro" id="IPR036291">
    <property type="entry name" value="NAD(P)-bd_dom_sf"/>
</dbReference>
<accession>A0A835XMA7</accession>
<evidence type="ECO:0000259" key="3">
    <source>
        <dbReference type="SMART" id="SM00829"/>
    </source>
</evidence>
<dbReference type="InterPro" id="IPR013154">
    <property type="entry name" value="ADH-like_N"/>
</dbReference>
<dbReference type="SUPFAM" id="SSF51735">
    <property type="entry name" value="NAD(P)-binding Rossmann-fold domains"/>
    <property type="match status" value="1"/>
</dbReference>
<dbReference type="GO" id="GO:0008270">
    <property type="term" value="F:zinc ion binding"/>
    <property type="evidence" value="ECO:0007669"/>
    <property type="project" value="InterPro"/>
</dbReference>
<organism evidence="4 5">
    <name type="scientific">Edaphochlamys debaryana</name>
    <dbReference type="NCBI Taxonomy" id="47281"/>
    <lineage>
        <taxon>Eukaryota</taxon>
        <taxon>Viridiplantae</taxon>
        <taxon>Chlorophyta</taxon>
        <taxon>core chlorophytes</taxon>
        <taxon>Chlorophyceae</taxon>
        <taxon>CS clade</taxon>
        <taxon>Chlamydomonadales</taxon>
        <taxon>Chlamydomonadales incertae sedis</taxon>
        <taxon>Edaphochlamys</taxon>
    </lineage>
</organism>
<dbReference type="Gene3D" id="3.90.180.10">
    <property type="entry name" value="Medium-chain alcohol dehydrogenases, catalytic domain"/>
    <property type="match status" value="1"/>
</dbReference>
<evidence type="ECO:0000256" key="2">
    <source>
        <dbReference type="ARBA" id="ARBA00023002"/>
    </source>
</evidence>
<dbReference type="PANTHER" id="PTHR48106:SF13">
    <property type="entry name" value="QUINONE OXIDOREDUCTASE-RELATED"/>
    <property type="match status" value="1"/>
</dbReference>
<dbReference type="GO" id="GO:0003960">
    <property type="term" value="F:quinone reductase (NADPH) activity"/>
    <property type="evidence" value="ECO:0007669"/>
    <property type="project" value="InterPro"/>
</dbReference>
<name>A0A835XMA7_9CHLO</name>
<dbReference type="InterPro" id="IPR020843">
    <property type="entry name" value="ER"/>
</dbReference>
<reference evidence="4" key="1">
    <citation type="journal article" date="2020" name="bioRxiv">
        <title>Comparative genomics of Chlamydomonas.</title>
        <authorList>
            <person name="Craig R.J."/>
            <person name="Hasan A.R."/>
            <person name="Ness R.W."/>
            <person name="Keightley P.D."/>
        </authorList>
    </citation>
    <scope>NUCLEOTIDE SEQUENCE</scope>
    <source>
        <strain evidence="4">CCAP 11/70</strain>
    </source>
</reference>
<evidence type="ECO:0000313" key="5">
    <source>
        <dbReference type="Proteomes" id="UP000612055"/>
    </source>
</evidence>
<evidence type="ECO:0000313" key="4">
    <source>
        <dbReference type="EMBL" id="KAG2485932.1"/>
    </source>
</evidence>
<proteinExistence type="predicted"/>
<dbReference type="InterPro" id="IPR011032">
    <property type="entry name" value="GroES-like_sf"/>
</dbReference>
<dbReference type="PANTHER" id="PTHR48106">
    <property type="entry name" value="QUINONE OXIDOREDUCTASE PIG3-RELATED"/>
    <property type="match status" value="1"/>
</dbReference>
<dbReference type="GO" id="GO:0035925">
    <property type="term" value="F:mRNA 3'-UTR AU-rich region binding"/>
    <property type="evidence" value="ECO:0007669"/>
    <property type="project" value="TreeGrafter"/>
</dbReference>
<dbReference type="CDD" id="cd05286">
    <property type="entry name" value="QOR2"/>
    <property type="match status" value="1"/>
</dbReference>
<keyword evidence="1" id="KW-0521">NADP</keyword>
<dbReference type="PROSITE" id="PS01162">
    <property type="entry name" value="QOR_ZETA_CRYSTAL"/>
    <property type="match status" value="1"/>
</dbReference>
<protein>
    <recommendedName>
        <fullName evidence="3">Enoyl reductase (ER) domain-containing protein</fullName>
    </recommendedName>
</protein>
<dbReference type="InterPro" id="IPR002364">
    <property type="entry name" value="Quin_OxRdtase/zeta-crystal_CS"/>
</dbReference>
<evidence type="ECO:0000256" key="1">
    <source>
        <dbReference type="ARBA" id="ARBA00022857"/>
    </source>
</evidence>
<dbReference type="Proteomes" id="UP000612055">
    <property type="component" value="Unassembled WGS sequence"/>
</dbReference>
<keyword evidence="2" id="KW-0560">Oxidoreductase</keyword>